<evidence type="ECO:0000256" key="6">
    <source>
        <dbReference type="ARBA" id="ARBA00022692"/>
    </source>
</evidence>
<evidence type="ECO:0000256" key="7">
    <source>
        <dbReference type="ARBA" id="ARBA00022723"/>
    </source>
</evidence>
<keyword evidence="6 13" id="KW-0812">Transmembrane</keyword>
<evidence type="ECO:0000256" key="9">
    <source>
        <dbReference type="ARBA" id="ARBA00022833"/>
    </source>
</evidence>
<evidence type="ECO:0000256" key="8">
    <source>
        <dbReference type="ARBA" id="ARBA00022801"/>
    </source>
</evidence>
<proteinExistence type="inferred from homology"/>
<keyword evidence="5 15" id="KW-0645">Protease</keyword>
<evidence type="ECO:0000256" key="10">
    <source>
        <dbReference type="ARBA" id="ARBA00022989"/>
    </source>
</evidence>
<evidence type="ECO:0000256" key="4">
    <source>
        <dbReference type="ARBA" id="ARBA00022475"/>
    </source>
</evidence>
<feature type="transmembrane region" description="Helical" evidence="13">
    <location>
        <begin position="115"/>
        <end position="137"/>
    </location>
</feature>
<keyword evidence="12 13" id="KW-0472">Membrane</keyword>
<evidence type="ECO:0000256" key="3">
    <source>
        <dbReference type="ARBA" id="ARBA00007931"/>
    </source>
</evidence>
<dbReference type="InterPro" id="IPR008915">
    <property type="entry name" value="Peptidase_M50"/>
</dbReference>
<evidence type="ECO:0000256" key="13">
    <source>
        <dbReference type="SAM" id="Phobius"/>
    </source>
</evidence>
<protein>
    <submittedName>
        <fullName evidence="15">Site-2 protease family protein</fullName>
    </submittedName>
</protein>
<comment type="similarity">
    <text evidence="3">Belongs to the peptidase M50B family.</text>
</comment>
<keyword evidence="8" id="KW-0378">Hydrolase</keyword>
<dbReference type="GO" id="GO:0008233">
    <property type="term" value="F:peptidase activity"/>
    <property type="evidence" value="ECO:0007669"/>
    <property type="project" value="UniProtKB-KW"/>
</dbReference>
<evidence type="ECO:0000256" key="2">
    <source>
        <dbReference type="ARBA" id="ARBA00004651"/>
    </source>
</evidence>
<dbReference type="RefSeq" id="WP_204816815.1">
    <property type="nucleotide sequence ID" value="NZ_JANHOF010000001.1"/>
</dbReference>
<dbReference type="PANTHER" id="PTHR35864:SF1">
    <property type="entry name" value="ZINC METALLOPROTEASE YWHC-RELATED"/>
    <property type="match status" value="1"/>
</dbReference>
<keyword evidence="7" id="KW-0479">Metal-binding</keyword>
<dbReference type="InterPro" id="IPR044537">
    <property type="entry name" value="Rip2-like"/>
</dbReference>
<feature type="transmembrane region" description="Helical" evidence="13">
    <location>
        <begin position="68"/>
        <end position="95"/>
    </location>
</feature>
<evidence type="ECO:0000256" key="11">
    <source>
        <dbReference type="ARBA" id="ARBA00023049"/>
    </source>
</evidence>
<dbReference type="Pfam" id="PF02163">
    <property type="entry name" value="Peptidase_M50"/>
    <property type="match status" value="1"/>
</dbReference>
<evidence type="ECO:0000256" key="12">
    <source>
        <dbReference type="ARBA" id="ARBA00023136"/>
    </source>
</evidence>
<name>A0ABV6JHU4_9BACL</name>
<evidence type="ECO:0000256" key="5">
    <source>
        <dbReference type="ARBA" id="ARBA00022670"/>
    </source>
</evidence>
<accession>A0ABV6JHU4</accession>
<feature type="transmembrane region" description="Helical" evidence="13">
    <location>
        <begin position="39"/>
        <end position="56"/>
    </location>
</feature>
<reference evidence="15 16" key="1">
    <citation type="submission" date="2024-09" db="EMBL/GenBank/DDBJ databases">
        <authorList>
            <person name="Sun Q."/>
            <person name="Mori K."/>
        </authorList>
    </citation>
    <scope>NUCLEOTIDE SEQUENCE [LARGE SCALE GENOMIC DNA]</scope>
    <source>
        <strain evidence="15 16">CCM 4839</strain>
    </source>
</reference>
<dbReference type="EMBL" id="JBHLVF010000041">
    <property type="protein sequence ID" value="MFC0395479.1"/>
    <property type="molecule type" value="Genomic_DNA"/>
</dbReference>
<evidence type="ECO:0000313" key="15">
    <source>
        <dbReference type="EMBL" id="MFC0395479.1"/>
    </source>
</evidence>
<dbReference type="CDD" id="cd06158">
    <property type="entry name" value="S2P-M50_like_1"/>
    <property type="match status" value="1"/>
</dbReference>
<organism evidence="15 16">
    <name type="scientific">Paenibacillus mendelii</name>
    <dbReference type="NCBI Taxonomy" id="206163"/>
    <lineage>
        <taxon>Bacteria</taxon>
        <taxon>Bacillati</taxon>
        <taxon>Bacillota</taxon>
        <taxon>Bacilli</taxon>
        <taxon>Bacillales</taxon>
        <taxon>Paenibacillaceae</taxon>
        <taxon>Paenibacillus</taxon>
    </lineage>
</organism>
<evidence type="ECO:0000256" key="1">
    <source>
        <dbReference type="ARBA" id="ARBA00001947"/>
    </source>
</evidence>
<dbReference type="PANTHER" id="PTHR35864">
    <property type="entry name" value="ZINC METALLOPROTEASE MJ0611-RELATED"/>
    <property type="match status" value="1"/>
</dbReference>
<keyword evidence="10 13" id="KW-1133">Transmembrane helix</keyword>
<keyword evidence="11" id="KW-0482">Metalloprotease</keyword>
<comment type="subcellular location">
    <subcellularLocation>
        <location evidence="2">Cell membrane</location>
        <topology evidence="2">Multi-pass membrane protein</topology>
    </subcellularLocation>
</comment>
<sequence length="216" mass="24264">MIAFTVHEFAHAYSAYKFGDMTAYDAGRVTLNPRVHLDVLGTILILIAGFGWAKPVPVNRGRFKYPRLMGIIVSAVGPLSNLLIAALGILALYVLNETGILAASSVGVYKALIHFFNYLISINVMLLIFNLIPLPPLDGYRIIQDLVPVSVRIKMDQNVQWGMFVFLLIVFIPQLRAVTLDPLFSNSSQIIWALQSFYENFFSPFDWSKFVRDFAS</sequence>
<evidence type="ECO:0000313" key="16">
    <source>
        <dbReference type="Proteomes" id="UP001589818"/>
    </source>
</evidence>
<comment type="caution">
    <text evidence="15">The sequence shown here is derived from an EMBL/GenBank/DDBJ whole genome shotgun (WGS) entry which is preliminary data.</text>
</comment>
<dbReference type="InterPro" id="IPR052348">
    <property type="entry name" value="Metallopeptidase_M50B"/>
</dbReference>
<feature type="transmembrane region" description="Helical" evidence="13">
    <location>
        <begin position="158"/>
        <end position="175"/>
    </location>
</feature>
<keyword evidence="4" id="KW-1003">Cell membrane</keyword>
<dbReference type="GO" id="GO:0006508">
    <property type="term" value="P:proteolysis"/>
    <property type="evidence" value="ECO:0007669"/>
    <property type="project" value="UniProtKB-KW"/>
</dbReference>
<comment type="cofactor">
    <cofactor evidence="1">
        <name>Zn(2+)</name>
        <dbReference type="ChEBI" id="CHEBI:29105"/>
    </cofactor>
</comment>
<evidence type="ECO:0000259" key="14">
    <source>
        <dbReference type="Pfam" id="PF02163"/>
    </source>
</evidence>
<feature type="domain" description="Peptidase M50" evidence="14">
    <location>
        <begin position="2"/>
        <end position="170"/>
    </location>
</feature>
<gene>
    <name evidence="15" type="ORF">ACFFJ8_29440</name>
</gene>
<dbReference type="Proteomes" id="UP001589818">
    <property type="component" value="Unassembled WGS sequence"/>
</dbReference>
<keyword evidence="16" id="KW-1185">Reference proteome</keyword>
<keyword evidence="9" id="KW-0862">Zinc</keyword>